<reference evidence="2" key="1">
    <citation type="journal article" date="2018" name="Int. J. Syst. Evol. Microbiol.">
        <title>Neptunicella marina gen. nov., sp. nov., isolated from surface seawater.</title>
        <authorList>
            <person name="Liu X."/>
            <person name="Lai Q."/>
            <person name="Du Y."/>
            <person name="Zhang X."/>
            <person name="Liu Z."/>
            <person name="Sun F."/>
            <person name="Shao Z."/>
        </authorList>
    </citation>
    <scope>NUCLEOTIDE SEQUENCE</scope>
    <source>
        <strain evidence="2">S27-2</strain>
    </source>
</reference>
<name>A0A8J6IV03_9ALTE</name>
<organism evidence="2 3">
    <name type="scientific">Neptunicella marina</name>
    <dbReference type="NCBI Taxonomy" id="2125989"/>
    <lineage>
        <taxon>Bacteria</taxon>
        <taxon>Pseudomonadati</taxon>
        <taxon>Pseudomonadota</taxon>
        <taxon>Gammaproteobacteria</taxon>
        <taxon>Alteromonadales</taxon>
        <taxon>Alteromonadaceae</taxon>
        <taxon>Neptunicella</taxon>
    </lineage>
</organism>
<accession>A0A8J6IV03</accession>
<protein>
    <submittedName>
        <fullName evidence="2">Uncharacterized protein</fullName>
    </submittedName>
</protein>
<gene>
    <name evidence="2" type="ORF">H8B19_09645</name>
</gene>
<dbReference type="RefSeq" id="WP_186506614.1">
    <property type="nucleotide sequence ID" value="NZ_JACNEP010000006.1"/>
</dbReference>
<evidence type="ECO:0000313" key="3">
    <source>
        <dbReference type="Proteomes" id="UP000601768"/>
    </source>
</evidence>
<dbReference type="AlphaFoldDB" id="A0A8J6IV03"/>
<evidence type="ECO:0000313" key="2">
    <source>
        <dbReference type="EMBL" id="MBC3766143.1"/>
    </source>
</evidence>
<keyword evidence="3" id="KW-1185">Reference proteome</keyword>
<proteinExistence type="predicted"/>
<evidence type="ECO:0000256" key="1">
    <source>
        <dbReference type="SAM" id="MobiDB-lite"/>
    </source>
</evidence>
<sequence length="51" mass="5999">MANTNALEKNKQIRFVPKMENYYTSLTYEGMTPPSKNKVQSVDDLKRKYAR</sequence>
<comment type="caution">
    <text evidence="2">The sequence shown here is derived from an EMBL/GenBank/DDBJ whole genome shotgun (WGS) entry which is preliminary data.</text>
</comment>
<reference evidence="2" key="2">
    <citation type="submission" date="2020-08" db="EMBL/GenBank/DDBJ databases">
        <authorList>
            <person name="Lai Q."/>
        </authorList>
    </citation>
    <scope>NUCLEOTIDE SEQUENCE</scope>
    <source>
        <strain evidence="2">S27-2</strain>
    </source>
</reference>
<feature type="compositionally biased region" description="Basic and acidic residues" evidence="1">
    <location>
        <begin position="41"/>
        <end position="51"/>
    </location>
</feature>
<dbReference type="EMBL" id="JACNEP010000006">
    <property type="protein sequence ID" value="MBC3766143.1"/>
    <property type="molecule type" value="Genomic_DNA"/>
</dbReference>
<feature type="region of interest" description="Disordered" evidence="1">
    <location>
        <begin position="29"/>
        <end position="51"/>
    </location>
</feature>
<dbReference type="Proteomes" id="UP000601768">
    <property type="component" value="Unassembled WGS sequence"/>
</dbReference>